<keyword evidence="2" id="KW-1185">Reference proteome</keyword>
<proteinExistence type="predicted"/>
<name>A0A0C9XJU1_9AGAM</name>
<protein>
    <recommendedName>
        <fullName evidence="3">Serine protease</fullName>
    </recommendedName>
</protein>
<evidence type="ECO:0008006" key="3">
    <source>
        <dbReference type="Google" id="ProtNLM"/>
    </source>
</evidence>
<reference evidence="1 2" key="1">
    <citation type="submission" date="2014-04" db="EMBL/GenBank/DDBJ databases">
        <authorList>
            <consortium name="DOE Joint Genome Institute"/>
            <person name="Kuo A."/>
            <person name="Kohler A."/>
            <person name="Costa M.D."/>
            <person name="Nagy L.G."/>
            <person name="Floudas D."/>
            <person name="Copeland A."/>
            <person name="Barry K.W."/>
            <person name="Cichocki N."/>
            <person name="Veneault-Fourrey C."/>
            <person name="LaButti K."/>
            <person name="Lindquist E.A."/>
            <person name="Lipzen A."/>
            <person name="Lundell T."/>
            <person name="Morin E."/>
            <person name="Murat C."/>
            <person name="Sun H."/>
            <person name="Tunlid A."/>
            <person name="Henrissat B."/>
            <person name="Grigoriev I.V."/>
            <person name="Hibbett D.S."/>
            <person name="Martin F."/>
            <person name="Nordberg H.P."/>
            <person name="Cantor M.N."/>
            <person name="Hua S.X."/>
        </authorList>
    </citation>
    <scope>NUCLEOTIDE SEQUENCE [LARGE SCALE GENOMIC DNA]</scope>
    <source>
        <strain evidence="1 2">441</strain>
    </source>
</reference>
<dbReference type="AlphaFoldDB" id="A0A0C9XJU1"/>
<dbReference type="Proteomes" id="UP000054018">
    <property type="component" value="Unassembled WGS sequence"/>
</dbReference>
<sequence>MWQGSETKVCFRTPFGECPLRGGFTPIPLFRSRRICLPSYLIQLFYRRPPTTSSRLQNPSLRGLFLLLMTLRTPVSSNTPPGIDEVFLGSCKEFFRWARFKRRRDPIFCTISVVNLSHTAYDFTQLDAEEARAGIFSDGKCLVPFYPNAANDFYGTPSGALCIYKSGDAWPVRTGPESWRFIREARSVHGHPLQPVWCEVGERIYTLLDSKGVRWTSIDPVIFADAGEERFSPLLIWIGVEPKSLPYELANTAAEAVSFLLAEAGFSGIEIGFRESVVTRSVAGPKMLPFNFLRDSVRSYPFLDSIPEFRKPFTPALGLAIAPLKNPQFEGTGALYFRESRDSKRVFCLTCAHVARPLPIYIRNTGLARKTKSHPPEKIIALGRSAYESAVKSMMNAIGELDTSIARLQSLNDEMGEPKEDEPEDTTENRKEHLNLIKQSKKKIDAIYELHGEVTRRWTVPEQRVIGEVVHVEPITANHAPHGFTRDWALIELYNDKFDWDKFPGNRVYLGGNLSFLQYLSQMFPRPEDMSYSKYPMDGLLQASHAVQPHEIHNAPDVDAHGEECLLVVKNGMRTGTTVGRLNGMESFTRVYDENGIKGTSIEIAVLPYGYMKDPFSAPGDSGAIVLDRNGGIVGMLTGGAGVTDNTDVSYLTPYWWLEQEIKRYFPDACLYEVVN</sequence>
<dbReference type="HOGENOM" id="CLU_024804_0_1_1"/>
<accession>A0A0C9XJU1</accession>
<evidence type="ECO:0000313" key="1">
    <source>
        <dbReference type="EMBL" id="KIK12545.1"/>
    </source>
</evidence>
<evidence type="ECO:0000313" key="2">
    <source>
        <dbReference type="Proteomes" id="UP000054018"/>
    </source>
</evidence>
<organism evidence="1 2">
    <name type="scientific">Pisolithus microcarpus 441</name>
    <dbReference type="NCBI Taxonomy" id="765257"/>
    <lineage>
        <taxon>Eukaryota</taxon>
        <taxon>Fungi</taxon>
        <taxon>Dikarya</taxon>
        <taxon>Basidiomycota</taxon>
        <taxon>Agaricomycotina</taxon>
        <taxon>Agaricomycetes</taxon>
        <taxon>Agaricomycetidae</taxon>
        <taxon>Boletales</taxon>
        <taxon>Sclerodermatineae</taxon>
        <taxon>Pisolithaceae</taxon>
        <taxon>Pisolithus</taxon>
    </lineage>
</organism>
<dbReference type="EMBL" id="KN834072">
    <property type="protein sequence ID" value="KIK12545.1"/>
    <property type="molecule type" value="Genomic_DNA"/>
</dbReference>
<gene>
    <name evidence="1" type="ORF">PISMIDRAFT_434347</name>
</gene>
<dbReference type="SUPFAM" id="SSF50494">
    <property type="entry name" value="Trypsin-like serine proteases"/>
    <property type="match status" value="2"/>
</dbReference>
<dbReference type="OrthoDB" id="5424209at2759"/>
<dbReference type="InterPro" id="IPR009003">
    <property type="entry name" value="Peptidase_S1_PA"/>
</dbReference>
<reference evidence="2" key="2">
    <citation type="submission" date="2015-01" db="EMBL/GenBank/DDBJ databases">
        <title>Evolutionary Origins and Diversification of the Mycorrhizal Mutualists.</title>
        <authorList>
            <consortium name="DOE Joint Genome Institute"/>
            <consortium name="Mycorrhizal Genomics Consortium"/>
            <person name="Kohler A."/>
            <person name="Kuo A."/>
            <person name="Nagy L.G."/>
            <person name="Floudas D."/>
            <person name="Copeland A."/>
            <person name="Barry K.W."/>
            <person name="Cichocki N."/>
            <person name="Veneault-Fourrey C."/>
            <person name="LaButti K."/>
            <person name="Lindquist E.A."/>
            <person name="Lipzen A."/>
            <person name="Lundell T."/>
            <person name="Morin E."/>
            <person name="Murat C."/>
            <person name="Riley R."/>
            <person name="Ohm R."/>
            <person name="Sun H."/>
            <person name="Tunlid A."/>
            <person name="Henrissat B."/>
            <person name="Grigoriev I.V."/>
            <person name="Hibbett D.S."/>
            <person name="Martin F."/>
        </authorList>
    </citation>
    <scope>NUCLEOTIDE SEQUENCE [LARGE SCALE GENOMIC DNA]</scope>
    <source>
        <strain evidence="2">441</strain>
    </source>
</reference>